<protein>
    <submittedName>
        <fullName evidence="1">Uncharacterized protein</fullName>
    </submittedName>
</protein>
<proteinExistence type="predicted"/>
<gene>
    <name evidence="1" type="ORF">PoB_001974900</name>
</gene>
<keyword evidence="2" id="KW-1185">Reference proteome</keyword>
<dbReference type="Proteomes" id="UP000735302">
    <property type="component" value="Unassembled WGS sequence"/>
</dbReference>
<dbReference type="EMBL" id="BLXT01002328">
    <property type="protein sequence ID" value="GFN93243.1"/>
    <property type="molecule type" value="Genomic_DNA"/>
</dbReference>
<accession>A0AAV3ZFV4</accession>
<reference evidence="1 2" key="1">
    <citation type="journal article" date="2021" name="Elife">
        <title>Chloroplast acquisition without the gene transfer in kleptoplastic sea slugs, Plakobranchus ocellatus.</title>
        <authorList>
            <person name="Maeda T."/>
            <person name="Takahashi S."/>
            <person name="Yoshida T."/>
            <person name="Shimamura S."/>
            <person name="Takaki Y."/>
            <person name="Nagai Y."/>
            <person name="Toyoda A."/>
            <person name="Suzuki Y."/>
            <person name="Arimoto A."/>
            <person name="Ishii H."/>
            <person name="Satoh N."/>
            <person name="Nishiyama T."/>
            <person name="Hasebe M."/>
            <person name="Maruyama T."/>
            <person name="Minagawa J."/>
            <person name="Obokata J."/>
            <person name="Shigenobu S."/>
        </authorList>
    </citation>
    <scope>NUCLEOTIDE SEQUENCE [LARGE SCALE GENOMIC DNA]</scope>
</reference>
<name>A0AAV3ZFV4_9GAST</name>
<evidence type="ECO:0000313" key="1">
    <source>
        <dbReference type="EMBL" id="GFN93243.1"/>
    </source>
</evidence>
<dbReference type="AlphaFoldDB" id="A0AAV3ZFV4"/>
<evidence type="ECO:0000313" key="2">
    <source>
        <dbReference type="Proteomes" id="UP000735302"/>
    </source>
</evidence>
<sequence length="154" mass="17469">MTFRPLFFPHNLYSSQSISSQWSACFRVVLVLSLSHLSQGFLSDDKTVVLLTPFDLTLTPAHVVRHVTRNVISLCAHQTDDQTQLEEVNKIRMLMKTSSGWGLLAEQKDMTTSLSLYIMCRCLEQSLGTLKIRSYRLPGLSPGRPRLERTDVTL</sequence>
<organism evidence="1 2">
    <name type="scientific">Plakobranchus ocellatus</name>
    <dbReference type="NCBI Taxonomy" id="259542"/>
    <lineage>
        <taxon>Eukaryota</taxon>
        <taxon>Metazoa</taxon>
        <taxon>Spiralia</taxon>
        <taxon>Lophotrochozoa</taxon>
        <taxon>Mollusca</taxon>
        <taxon>Gastropoda</taxon>
        <taxon>Heterobranchia</taxon>
        <taxon>Euthyneura</taxon>
        <taxon>Panpulmonata</taxon>
        <taxon>Sacoglossa</taxon>
        <taxon>Placobranchoidea</taxon>
        <taxon>Plakobranchidae</taxon>
        <taxon>Plakobranchus</taxon>
    </lineage>
</organism>
<comment type="caution">
    <text evidence="1">The sequence shown here is derived from an EMBL/GenBank/DDBJ whole genome shotgun (WGS) entry which is preliminary data.</text>
</comment>